<dbReference type="GeneID" id="112868622"/>
<dbReference type="AlphaFoldDB" id="A0A6P6IHW9"/>
<evidence type="ECO:0000313" key="1">
    <source>
        <dbReference type="Proteomes" id="UP000515131"/>
    </source>
</evidence>
<dbReference type="RefSeq" id="XP_025787389.1">
    <property type="nucleotide sequence ID" value="XM_025931604.1"/>
</dbReference>
<dbReference type="Proteomes" id="UP000515131">
    <property type="component" value="Unplaced"/>
</dbReference>
<sequence length="113" mass="12720">MYLSFHFLFLGRNQRMRIVFSDVFTLLCLLGGAGGVICRLCNLSIPFHGCLLDFGTCKTKPGQYCIKEIHVKGGIQWYAIQGCTETQDECFKRITKPSGILSTHCCLYTLCNL</sequence>
<dbReference type="CTD" id="115869144"/>
<proteinExistence type="predicted"/>
<dbReference type="KEGG" id="pcoo:112868622"/>
<reference evidence="2" key="1">
    <citation type="submission" date="2025-08" db="UniProtKB">
        <authorList>
            <consortium name="RefSeq"/>
        </authorList>
    </citation>
    <scope>IDENTIFICATION</scope>
    <source>
        <tissue evidence="2">Blood</tissue>
    </source>
</reference>
<dbReference type="InterPro" id="IPR031710">
    <property type="entry name" value="DUF4723"/>
</dbReference>
<accession>A0A6P6IHW9</accession>
<name>A0A6P6IHW9_PUMCO</name>
<organism evidence="1 2">
    <name type="scientific">Puma concolor</name>
    <name type="common">Mountain lion</name>
    <name type="synonym">Felis concolor</name>
    <dbReference type="NCBI Taxonomy" id="9696"/>
    <lineage>
        <taxon>Eukaryota</taxon>
        <taxon>Metazoa</taxon>
        <taxon>Chordata</taxon>
        <taxon>Craniata</taxon>
        <taxon>Vertebrata</taxon>
        <taxon>Euteleostomi</taxon>
        <taxon>Mammalia</taxon>
        <taxon>Eutheria</taxon>
        <taxon>Laurasiatheria</taxon>
        <taxon>Carnivora</taxon>
        <taxon>Feliformia</taxon>
        <taxon>Felidae</taxon>
        <taxon>Felinae</taxon>
        <taxon>Puma</taxon>
    </lineage>
</organism>
<evidence type="ECO:0000313" key="2">
    <source>
        <dbReference type="RefSeq" id="XP_025787389.1"/>
    </source>
</evidence>
<dbReference type="Pfam" id="PF15851">
    <property type="entry name" value="DUF4723"/>
    <property type="match status" value="1"/>
</dbReference>
<gene>
    <name evidence="2" type="primary">CUNH9orf57</name>
</gene>
<protein>
    <submittedName>
        <fullName evidence="2">Uncharacterized protein C9orf57 homolog</fullName>
    </submittedName>
</protein>
<keyword evidence="1" id="KW-1185">Reference proteome</keyword>